<dbReference type="AlphaFoldDB" id="A0A557R0T7"/>
<comment type="caution">
    <text evidence="1">The sequence shown here is derived from an EMBL/GenBank/DDBJ whole genome shotgun (WGS) entry which is preliminary data.</text>
</comment>
<accession>A0A557R0T7</accession>
<dbReference type="EMBL" id="VMNK01000003">
    <property type="protein sequence ID" value="TVO58775.1"/>
    <property type="molecule type" value="Genomic_DNA"/>
</dbReference>
<protein>
    <submittedName>
        <fullName evidence="1">Uncharacterized protein</fullName>
    </submittedName>
</protein>
<reference evidence="1 2" key="1">
    <citation type="submission" date="2019-07" db="EMBL/GenBank/DDBJ databases">
        <title>The pathways for chlorine oxyanion respiration interact through the shared metabolite chlorate.</title>
        <authorList>
            <person name="Barnum T.P."/>
            <person name="Cheng Y."/>
            <person name="Hill K.A."/>
            <person name="Lucas L.N."/>
            <person name="Carlson H.K."/>
            <person name="Coates J.D."/>
        </authorList>
    </citation>
    <scope>NUCLEOTIDE SEQUENCE [LARGE SCALE GENOMIC DNA]</scope>
    <source>
        <strain evidence="1 2">SFB-3</strain>
    </source>
</reference>
<evidence type="ECO:0000313" key="1">
    <source>
        <dbReference type="EMBL" id="TVO58775.1"/>
    </source>
</evidence>
<dbReference type="OrthoDB" id="3212305at2"/>
<gene>
    <name evidence="1" type="ORF">FHP91_03685</name>
</gene>
<dbReference type="RefSeq" id="WP_144308298.1">
    <property type="nucleotide sequence ID" value="NZ_VMNK01000003.1"/>
</dbReference>
<name>A0A557R0T7_9RHOO</name>
<keyword evidence="2" id="KW-1185">Reference proteome</keyword>
<evidence type="ECO:0000313" key="2">
    <source>
        <dbReference type="Proteomes" id="UP000319502"/>
    </source>
</evidence>
<sequence length="381" mass="41133">MEATDDTPPDAGPMLDPVKIAAPWMDERSHAMLREFFRVGVKSRCVLVEPERAQAILIDLDRGDATRRLQEAHQRWPNVPIIELSVNHTNEALFVRKPIRAKGMARALLSVRRRLRLSDDPVAESVSAPAAGALGTTDTATGIEDDSASLLMGTALDVDATDPDTWTRAWYAPEDFLQGHLQSAAAQADATGHAVSLSGVWGKWIIPPGNGAVHVNMADRPLRSLCVVSMAAKEVRLAPVAADIDITCAPDFICRDALLWKVALWTARGRVPRGTPLDQPVYLKHWPDLNALTPLPQALRMAALWLNHPLPLLDLAGRLALPQRNVFSFYSACAALGLAGPARRAADTLVDAPELTSSAMHGLVARLTGRRGLGPVAESAT</sequence>
<proteinExistence type="predicted"/>
<dbReference type="Proteomes" id="UP000319502">
    <property type="component" value="Unassembled WGS sequence"/>
</dbReference>
<organism evidence="1 2">
    <name type="scientific">Denitromonas halophila</name>
    <dbReference type="NCBI Taxonomy" id="1629404"/>
    <lineage>
        <taxon>Bacteria</taxon>
        <taxon>Pseudomonadati</taxon>
        <taxon>Pseudomonadota</taxon>
        <taxon>Betaproteobacteria</taxon>
        <taxon>Rhodocyclales</taxon>
        <taxon>Zoogloeaceae</taxon>
        <taxon>Denitromonas</taxon>
    </lineage>
</organism>